<comment type="pathway">
    <text evidence="1 7">Cofactor biosynthesis; tetrahydrofolate biosynthesis; 5,6,7,8-tetrahydrofolate from 7,8-dihydrofolate: step 1/1.</text>
</comment>
<feature type="domain" description="DHFR" evidence="9">
    <location>
        <begin position="1"/>
        <end position="171"/>
    </location>
</feature>
<evidence type="ECO:0000256" key="3">
    <source>
        <dbReference type="ARBA" id="ARBA00012856"/>
    </source>
</evidence>
<sequence>MLGMIWAQARGGVIGEAGDMPWRLPEDMARFKAITTGHPVVMGRRTWESFPQAFRPLPGRDNIVITSNPDYVAPGARVAATLDEALAAAGSIAGPGAEVWIIGGGRVYRDALDRADRLEITDIDLDASGDTTAPEPSTGADAVWREVARDPARGWHESTSGLRYAYRTLERAR</sequence>
<comment type="catalytic activity">
    <reaction evidence="7">
        <text>(6S)-5,6,7,8-tetrahydrofolate + NADP(+) = 7,8-dihydrofolate + NADPH + H(+)</text>
        <dbReference type="Rhea" id="RHEA:15009"/>
        <dbReference type="ChEBI" id="CHEBI:15378"/>
        <dbReference type="ChEBI" id="CHEBI:57451"/>
        <dbReference type="ChEBI" id="CHEBI:57453"/>
        <dbReference type="ChEBI" id="CHEBI:57783"/>
        <dbReference type="ChEBI" id="CHEBI:58349"/>
        <dbReference type="EC" id="1.5.1.3"/>
    </reaction>
</comment>
<dbReference type="GO" id="GO:0046655">
    <property type="term" value="P:folic acid metabolic process"/>
    <property type="evidence" value="ECO:0007669"/>
    <property type="project" value="TreeGrafter"/>
</dbReference>
<keyword evidence="11" id="KW-1185">Reference proteome</keyword>
<evidence type="ECO:0000256" key="8">
    <source>
        <dbReference type="RuleBase" id="RU004474"/>
    </source>
</evidence>
<dbReference type="Proteomes" id="UP000321749">
    <property type="component" value="Unassembled WGS sequence"/>
</dbReference>
<dbReference type="PROSITE" id="PS51330">
    <property type="entry name" value="DHFR_2"/>
    <property type="match status" value="1"/>
</dbReference>
<dbReference type="InterPro" id="IPR012259">
    <property type="entry name" value="DHFR"/>
</dbReference>
<protein>
    <recommendedName>
        <fullName evidence="3 7">Dihydrofolate reductase</fullName>
        <ecNumber evidence="3 7">1.5.1.3</ecNumber>
    </recommendedName>
</protein>
<dbReference type="PIRSF" id="PIRSF000194">
    <property type="entry name" value="DHFR"/>
    <property type="match status" value="1"/>
</dbReference>
<name>A0AA87RDJ0_9MICO</name>
<evidence type="ECO:0000256" key="7">
    <source>
        <dbReference type="PIRNR" id="PIRNR000194"/>
    </source>
</evidence>
<dbReference type="GO" id="GO:0005829">
    <property type="term" value="C:cytosol"/>
    <property type="evidence" value="ECO:0007669"/>
    <property type="project" value="TreeGrafter"/>
</dbReference>
<dbReference type="InterPro" id="IPR017925">
    <property type="entry name" value="DHFR_CS"/>
</dbReference>
<dbReference type="GO" id="GO:0004146">
    <property type="term" value="F:dihydrofolate reductase activity"/>
    <property type="evidence" value="ECO:0007669"/>
    <property type="project" value="UniProtKB-EC"/>
</dbReference>
<dbReference type="PANTHER" id="PTHR48069:SF3">
    <property type="entry name" value="DIHYDROFOLATE REDUCTASE"/>
    <property type="match status" value="1"/>
</dbReference>
<dbReference type="GO" id="GO:0046452">
    <property type="term" value="P:dihydrofolate metabolic process"/>
    <property type="evidence" value="ECO:0007669"/>
    <property type="project" value="TreeGrafter"/>
</dbReference>
<dbReference type="PROSITE" id="PS00075">
    <property type="entry name" value="DHFR_1"/>
    <property type="match status" value="1"/>
</dbReference>
<dbReference type="GO" id="GO:0006730">
    <property type="term" value="P:one-carbon metabolic process"/>
    <property type="evidence" value="ECO:0007669"/>
    <property type="project" value="UniProtKB-KW"/>
</dbReference>
<evidence type="ECO:0000256" key="4">
    <source>
        <dbReference type="ARBA" id="ARBA00022563"/>
    </source>
</evidence>
<dbReference type="GO" id="GO:0050661">
    <property type="term" value="F:NADP binding"/>
    <property type="evidence" value="ECO:0007669"/>
    <property type="project" value="InterPro"/>
</dbReference>
<reference evidence="10 11" key="1">
    <citation type="submission" date="2019-07" db="EMBL/GenBank/DDBJ databases">
        <title>Whole genome shotgun sequence of Agrococcus baldri NBRC 103055.</title>
        <authorList>
            <person name="Hosoyama A."/>
            <person name="Uohara A."/>
            <person name="Ohji S."/>
            <person name="Ichikawa N."/>
        </authorList>
    </citation>
    <scope>NUCLEOTIDE SEQUENCE [LARGE SCALE GENOMIC DNA]</scope>
    <source>
        <strain evidence="10 11">NBRC 103055</strain>
    </source>
</reference>
<proteinExistence type="inferred from homology"/>
<keyword evidence="5 7" id="KW-0521">NADP</keyword>
<evidence type="ECO:0000256" key="5">
    <source>
        <dbReference type="ARBA" id="ARBA00022857"/>
    </source>
</evidence>
<gene>
    <name evidence="10" type="ORF">ABA31_24460</name>
</gene>
<dbReference type="CDD" id="cd00209">
    <property type="entry name" value="DHFR"/>
    <property type="match status" value="1"/>
</dbReference>
<dbReference type="AlphaFoldDB" id="A0AA87RDJ0"/>
<dbReference type="EC" id="1.5.1.3" evidence="3 7"/>
<dbReference type="Gene3D" id="3.40.430.10">
    <property type="entry name" value="Dihydrofolate Reductase, subunit A"/>
    <property type="match status" value="1"/>
</dbReference>
<evidence type="ECO:0000256" key="2">
    <source>
        <dbReference type="ARBA" id="ARBA00009539"/>
    </source>
</evidence>
<dbReference type="InterPro" id="IPR024072">
    <property type="entry name" value="DHFR-like_dom_sf"/>
</dbReference>
<dbReference type="InterPro" id="IPR001796">
    <property type="entry name" value="DHFR_dom"/>
</dbReference>
<comment type="caution">
    <text evidence="10">The sequence shown here is derived from an EMBL/GenBank/DDBJ whole genome shotgun (WGS) entry which is preliminary data.</text>
</comment>
<accession>A0AA87RDJ0</accession>
<dbReference type="PANTHER" id="PTHR48069">
    <property type="entry name" value="DIHYDROFOLATE REDUCTASE"/>
    <property type="match status" value="1"/>
</dbReference>
<dbReference type="GO" id="GO:0046654">
    <property type="term" value="P:tetrahydrofolate biosynthetic process"/>
    <property type="evidence" value="ECO:0007669"/>
    <property type="project" value="InterPro"/>
</dbReference>
<comment type="similarity">
    <text evidence="2 7 8">Belongs to the dihydrofolate reductase family.</text>
</comment>
<evidence type="ECO:0000256" key="1">
    <source>
        <dbReference type="ARBA" id="ARBA00004903"/>
    </source>
</evidence>
<comment type="function">
    <text evidence="7">Key enzyme in folate metabolism. Catalyzes an essential reaction for de novo glycine and purine synthesis, and for DNA precursor synthesis.</text>
</comment>
<evidence type="ECO:0000259" key="9">
    <source>
        <dbReference type="PROSITE" id="PS51330"/>
    </source>
</evidence>
<dbReference type="PRINTS" id="PR00070">
    <property type="entry name" value="DHFR"/>
</dbReference>
<evidence type="ECO:0000313" key="11">
    <source>
        <dbReference type="Proteomes" id="UP000321749"/>
    </source>
</evidence>
<keyword evidence="6 7" id="KW-0560">Oxidoreductase</keyword>
<organism evidence="10 11">
    <name type="scientific">Agrococcus baldri</name>
    <dbReference type="NCBI Taxonomy" id="153730"/>
    <lineage>
        <taxon>Bacteria</taxon>
        <taxon>Bacillati</taxon>
        <taxon>Actinomycetota</taxon>
        <taxon>Actinomycetes</taxon>
        <taxon>Micrococcales</taxon>
        <taxon>Microbacteriaceae</taxon>
        <taxon>Agrococcus</taxon>
    </lineage>
</organism>
<keyword evidence="4 7" id="KW-0554">One-carbon metabolism</keyword>
<dbReference type="Pfam" id="PF00186">
    <property type="entry name" value="DHFR_1"/>
    <property type="match status" value="1"/>
</dbReference>
<dbReference type="SUPFAM" id="SSF53597">
    <property type="entry name" value="Dihydrofolate reductase-like"/>
    <property type="match status" value="1"/>
</dbReference>
<evidence type="ECO:0000256" key="6">
    <source>
        <dbReference type="ARBA" id="ARBA00023002"/>
    </source>
</evidence>
<evidence type="ECO:0000313" key="10">
    <source>
        <dbReference type="EMBL" id="GEK81095.1"/>
    </source>
</evidence>
<dbReference type="EMBL" id="BJUU01000019">
    <property type="protein sequence ID" value="GEK81095.1"/>
    <property type="molecule type" value="Genomic_DNA"/>
</dbReference>